<evidence type="ECO:0000313" key="12">
    <source>
        <dbReference type="Proteomes" id="UP000028045"/>
    </source>
</evidence>
<keyword evidence="4 10" id="KW-0436">Ligase</keyword>
<reference evidence="11 12" key="1">
    <citation type="journal article" date="2014" name="BMC Genomics">
        <title>Comparative genome sequencing reveals chemotype-specific gene clusters in the toxigenic black mold Stachybotrys.</title>
        <authorList>
            <person name="Semeiks J."/>
            <person name="Borek D."/>
            <person name="Otwinowski Z."/>
            <person name="Grishin N.V."/>
        </authorList>
    </citation>
    <scope>NUCLEOTIDE SEQUENCE [LARGE SCALE GENOMIC DNA]</scope>
    <source>
        <strain evidence="12">CBS 109288 / IBT 7711</strain>
    </source>
</reference>
<dbReference type="HOGENOM" id="CLU_029244_1_3_1"/>
<gene>
    <name evidence="11" type="ORF">S7711_04533</name>
</gene>
<dbReference type="InterPro" id="IPR014729">
    <property type="entry name" value="Rossmann-like_a/b/a_fold"/>
</dbReference>
<keyword evidence="7 10" id="KW-0648">Protein biosynthesis</keyword>
<keyword evidence="5 10" id="KW-0547">Nucleotide-binding</keyword>
<dbReference type="PRINTS" id="PR01039">
    <property type="entry name" value="TRNASYNTHTRP"/>
</dbReference>
<dbReference type="Gene3D" id="1.10.240.10">
    <property type="entry name" value="Tyrosyl-Transfer RNA Synthetase"/>
    <property type="match status" value="1"/>
</dbReference>
<comment type="similarity">
    <text evidence="2 10">Belongs to the class-I aminoacyl-tRNA synthetase family.</text>
</comment>
<dbReference type="PROSITE" id="PS00178">
    <property type="entry name" value="AA_TRNA_LIGASE_I"/>
    <property type="match status" value="1"/>
</dbReference>
<dbReference type="InterPro" id="IPR002305">
    <property type="entry name" value="aa-tRNA-synth_Ic"/>
</dbReference>
<dbReference type="GO" id="GO:0005759">
    <property type="term" value="C:mitochondrial matrix"/>
    <property type="evidence" value="ECO:0007669"/>
    <property type="project" value="TreeGrafter"/>
</dbReference>
<evidence type="ECO:0000256" key="7">
    <source>
        <dbReference type="ARBA" id="ARBA00022917"/>
    </source>
</evidence>
<evidence type="ECO:0000256" key="6">
    <source>
        <dbReference type="ARBA" id="ARBA00022840"/>
    </source>
</evidence>
<dbReference type="InterPro" id="IPR001412">
    <property type="entry name" value="aa-tRNA-synth_I_CS"/>
</dbReference>
<evidence type="ECO:0000256" key="2">
    <source>
        <dbReference type="ARBA" id="ARBA00005594"/>
    </source>
</evidence>
<dbReference type="GO" id="GO:0070183">
    <property type="term" value="P:mitochondrial tryptophanyl-tRNA aminoacylation"/>
    <property type="evidence" value="ECO:0007669"/>
    <property type="project" value="TreeGrafter"/>
</dbReference>
<dbReference type="EMBL" id="KL648624">
    <property type="protein sequence ID" value="KEY67280.1"/>
    <property type="molecule type" value="Genomic_DNA"/>
</dbReference>
<keyword evidence="8 10" id="KW-0030">Aminoacyl-tRNA synthetase</keyword>
<accession>A0A084APQ1</accession>
<name>A0A084APQ1_STACB</name>
<evidence type="ECO:0000256" key="1">
    <source>
        <dbReference type="ARBA" id="ARBA00004173"/>
    </source>
</evidence>
<dbReference type="Pfam" id="PF00579">
    <property type="entry name" value="tRNA-synt_1b"/>
    <property type="match status" value="2"/>
</dbReference>
<evidence type="ECO:0000256" key="3">
    <source>
        <dbReference type="ARBA" id="ARBA00013161"/>
    </source>
</evidence>
<evidence type="ECO:0000256" key="9">
    <source>
        <dbReference type="ARBA" id="ARBA00030268"/>
    </source>
</evidence>
<organism evidence="11 12">
    <name type="scientific">Stachybotrys chartarum (strain CBS 109288 / IBT 7711)</name>
    <name type="common">Toxic black mold</name>
    <name type="synonym">Stilbospora chartarum</name>
    <dbReference type="NCBI Taxonomy" id="1280523"/>
    <lineage>
        <taxon>Eukaryota</taxon>
        <taxon>Fungi</taxon>
        <taxon>Dikarya</taxon>
        <taxon>Ascomycota</taxon>
        <taxon>Pezizomycotina</taxon>
        <taxon>Sordariomycetes</taxon>
        <taxon>Hypocreomycetidae</taxon>
        <taxon>Hypocreales</taxon>
        <taxon>Stachybotryaceae</taxon>
        <taxon>Stachybotrys</taxon>
    </lineage>
</organism>
<dbReference type="Gene3D" id="3.40.50.620">
    <property type="entry name" value="HUPs"/>
    <property type="match status" value="1"/>
</dbReference>
<sequence length="406" mass="45292">MRPALPGLRRLFSSQAAQPRVVFSGIQPTGIPHLGNYAGALRQWVQLQQQAPDAKLIYSIVDLHAITMPQDADQLRRWRRETLAALLAVGINPDRCTVFYQSAVSSGALGAHVDFELHCFCRLLVTYDPVEGKSITTIPRRMLRHDILMNMAQQKLNLAPDTAVKNNQSRLKLGLFSYPVLQAADVLVHRYDNTIPHPAATLLVLGLVPLTLEQPRATHVPVGDDQRQHLEFARECVTNFNNAYGPLLVEPQTITPPVHRIMSLTDPKVKMSKSHKSDRSRILITDKPQDIETKIGRALTDSTPGISYDVETRPGYANLLDIMSTFDSQGRSPTQLASEYNQYSPKQFKEAVSYTVAKGLDGVRDRFFELVQGDGKYLDNVAEEGAHRARKSAEETMCLVREAVGF</sequence>
<comment type="subcellular location">
    <subcellularLocation>
        <location evidence="1">Mitochondrion</location>
    </subcellularLocation>
</comment>
<dbReference type="AlphaFoldDB" id="A0A084APQ1"/>
<dbReference type="InterPro" id="IPR050203">
    <property type="entry name" value="Trp-tRNA_synthetase"/>
</dbReference>
<dbReference type="GO" id="GO:0004830">
    <property type="term" value="F:tryptophan-tRNA ligase activity"/>
    <property type="evidence" value="ECO:0007669"/>
    <property type="project" value="UniProtKB-EC"/>
</dbReference>
<evidence type="ECO:0000256" key="5">
    <source>
        <dbReference type="ARBA" id="ARBA00022741"/>
    </source>
</evidence>
<dbReference type="PANTHER" id="PTHR43766:SF1">
    <property type="entry name" value="TRYPTOPHAN--TRNA LIGASE, MITOCHONDRIAL"/>
    <property type="match status" value="1"/>
</dbReference>
<evidence type="ECO:0000256" key="8">
    <source>
        <dbReference type="ARBA" id="ARBA00023146"/>
    </source>
</evidence>
<dbReference type="OrthoDB" id="15808at2759"/>
<dbReference type="EC" id="6.1.1.2" evidence="3"/>
<proteinExistence type="inferred from homology"/>
<dbReference type="GO" id="GO:0005524">
    <property type="term" value="F:ATP binding"/>
    <property type="evidence" value="ECO:0007669"/>
    <property type="project" value="UniProtKB-KW"/>
</dbReference>
<keyword evidence="12" id="KW-1185">Reference proteome</keyword>
<protein>
    <recommendedName>
        <fullName evidence="3">tryptophan--tRNA ligase</fullName>
        <ecNumber evidence="3">6.1.1.2</ecNumber>
    </recommendedName>
    <alternativeName>
        <fullName evidence="9">Tryptophanyl-tRNA synthetase</fullName>
    </alternativeName>
</protein>
<dbReference type="SUPFAM" id="SSF52374">
    <property type="entry name" value="Nucleotidylyl transferase"/>
    <property type="match status" value="1"/>
</dbReference>
<keyword evidence="6 10" id="KW-0067">ATP-binding</keyword>
<evidence type="ECO:0000256" key="10">
    <source>
        <dbReference type="RuleBase" id="RU363036"/>
    </source>
</evidence>
<dbReference type="PANTHER" id="PTHR43766">
    <property type="entry name" value="TRYPTOPHAN--TRNA LIGASE, MITOCHONDRIAL"/>
    <property type="match status" value="1"/>
</dbReference>
<dbReference type="FunFam" id="1.10.240.10:FF:000002">
    <property type="entry name" value="Tryptophan--tRNA ligase"/>
    <property type="match status" value="1"/>
</dbReference>
<dbReference type="Proteomes" id="UP000028045">
    <property type="component" value="Unassembled WGS sequence"/>
</dbReference>
<evidence type="ECO:0000313" key="11">
    <source>
        <dbReference type="EMBL" id="KEY67280.1"/>
    </source>
</evidence>
<evidence type="ECO:0000256" key="4">
    <source>
        <dbReference type="ARBA" id="ARBA00022598"/>
    </source>
</evidence>
<dbReference type="InterPro" id="IPR002306">
    <property type="entry name" value="Trp-tRNA-ligase"/>
</dbReference>